<dbReference type="InterPro" id="IPR001128">
    <property type="entry name" value="Cyt_P450"/>
</dbReference>
<evidence type="ECO:0000256" key="1">
    <source>
        <dbReference type="ARBA" id="ARBA00001971"/>
    </source>
</evidence>
<dbReference type="Gene3D" id="1.10.630.10">
    <property type="entry name" value="Cytochrome P450"/>
    <property type="match status" value="1"/>
</dbReference>
<keyword evidence="4 9" id="KW-0349">Heme</keyword>
<sequence>MDALFLFLACVFFLLYNRWRRRISSHVSLPPGPKGWPIFGCRVPHDHAWLTYTEWAKDYGDIIYLQTLGQPLVILNSLKVINDLFEKRSTIYSDRPRMIMANELMGWDWDLVHMPYSDRWRQHRRVFHQQFQSRAIPEYHPVLRHAAANFVLNLFASPKDFRDHIRQLAGGIVLRVVYGYDVKSKNDDYIKLMKKAVEPLLQVVHAGTYLVEYLPALKYIPSWFPGAKFKKDALQWSVFTQQLREQPFGSVEKSMASGAGLPCFISKQLEKAEATGDPTIAEVAKNCAGIAYAAGSDTTVSLIESWFLAMVLYPEAQARARKELETVIGPNRLPDFPDRSALPYIDAMLLETLRWNPPTPLGVPHRALHDDIYENHYIPKGATVIGNNWAITRDEELYPEPERFMPERFLSRESKEGHGSSDPVAGGAFGFGRRICPGRHLAMDSAWLTVVYLLLCYEIARAVDDTGKEIIPRVDNISGIVVHPKPYELRLIPRSKESMNFIHIVNEDNMRA</sequence>
<evidence type="ECO:0000256" key="8">
    <source>
        <dbReference type="ARBA" id="ARBA00023033"/>
    </source>
</evidence>
<dbReference type="SUPFAM" id="SSF48264">
    <property type="entry name" value="Cytochrome P450"/>
    <property type="match status" value="1"/>
</dbReference>
<dbReference type="InterPro" id="IPR002401">
    <property type="entry name" value="Cyt_P450_E_grp-I"/>
</dbReference>
<dbReference type="OrthoDB" id="2789670at2759"/>
<keyword evidence="5 9" id="KW-0479">Metal-binding</keyword>
<dbReference type="EMBL" id="KZ302092">
    <property type="protein sequence ID" value="PFH47781.1"/>
    <property type="molecule type" value="Genomic_DNA"/>
</dbReference>
<keyword evidence="6 10" id="KW-0560">Oxidoreductase</keyword>
<accession>A0A2A9NHM1</accession>
<evidence type="ECO:0000256" key="3">
    <source>
        <dbReference type="ARBA" id="ARBA00010617"/>
    </source>
</evidence>
<dbReference type="PROSITE" id="PS00086">
    <property type="entry name" value="CYTOCHROME_P450"/>
    <property type="match status" value="1"/>
</dbReference>
<keyword evidence="8 10" id="KW-0503">Monooxygenase</keyword>
<evidence type="ECO:0008006" key="13">
    <source>
        <dbReference type="Google" id="ProtNLM"/>
    </source>
</evidence>
<comment type="similarity">
    <text evidence="3 10">Belongs to the cytochrome P450 family.</text>
</comment>
<evidence type="ECO:0000313" key="11">
    <source>
        <dbReference type="EMBL" id="PFH47781.1"/>
    </source>
</evidence>
<dbReference type="PANTHER" id="PTHR46300">
    <property type="entry name" value="P450, PUTATIVE (EUROFUNG)-RELATED-RELATED"/>
    <property type="match status" value="1"/>
</dbReference>
<dbReference type="AlphaFoldDB" id="A0A2A9NHM1"/>
<dbReference type="PANTHER" id="PTHR46300:SF7">
    <property type="entry name" value="P450, PUTATIVE (EUROFUNG)-RELATED"/>
    <property type="match status" value="1"/>
</dbReference>
<dbReference type="InterPro" id="IPR050364">
    <property type="entry name" value="Cytochrome_P450_fung"/>
</dbReference>
<dbReference type="GO" id="GO:0020037">
    <property type="term" value="F:heme binding"/>
    <property type="evidence" value="ECO:0007669"/>
    <property type="project" value="InterPro"/>
</dbReference>
<evidence type="ECO:0000256" key="10">
    <source>
        <dbReference type="RuleBase" id="RU000461"/>
    </source>
</evidence>
<reference evidence="11 12" key="1">
    <citation type="submission" date="2014-02" db="EMBL/GenBank/DDBJ databases">
        <title>Transposable element dynamics among asymbiotic and ectomycorrhizal Amanita fungi.</title>
        <authorList>
            <consortium name="DOE Joint Genome Institute"/>
            <person name="Hess J."/>
            <person name="Skrede I."/>
            <person name="Wolfe B."/>
            <person name="LaButti K."/>
            <person name="Ohm R.A."/>
            <person name="Grigoriev I.V."/>
            <person name="Pringle A."/>
        </authorList>
    </citation>
    <scope>NUCLEOTIDE SEQUENCE [LARGE SCALE GENOMIC DNA]</scope>
    <source>
        <strain evidence="11 12">SKay4041</strain>
    </source>
</reference>
<gene>
    <name evidence="11" type="ORF">AMATHDRAFT_87514</name>
</gene>
<evidence type="ECO:0000256" key="7">
    <source>
        <dbReference type="ARBA" id="ARBA00023004"/>
    </source>
</evidence>
<dbReference type="GO" id="GO:0016705">
    <property type="term" value="F:oxidoreductase activity, acting on paired donors, with incorporation or reduction of molecular oxygen"/>
    <property type="evidence" value="ECO:0007669"/>
    <property type="project" value="InterPro"/>
</dbReference>
<dbReference type="InterPro" id="IPR036396">
    <property type="entry name" value="Cyt_P450_sf"/>
</dbReference>
<comment type="pathway">
    <text evidence="2">Secondary metabolite biosynthesis.</text>
</comment>
<protein>
    <recommendedName>
        <fullName evidence="13">Cytochrome P450</fullName>
    </recommendedName>
</protein>
<evidence type="ECO:0000256" key="5">
    <source>
        <dbReference type="ARBA" id="ARBA00022723"/>
    </source>
</evidence>
<dbReference type="CDD" id="cd11065">
    <property type="entry name" value="CYP64-like"/>
    <property type="match status" value="1"/>
</dbReference>
<dbReference type="Proteomes" id="UP000242287">
    <property type="component" value="Unassembled WGS sequence"/>
</dbReference>
<keyword evidence="7 9" id="KW-0408">Iron</keyword>
<dbReference type="GO" id="GO:0004497">
    <property type="term" value="F:monooxygenase activity"/>
    <property type="evidence" value="ECO:0007669"/>
    <property type="project" value="UniProtKB-KW"/>
</dbReference>
<dbReference type="GO" id="GO:0005506">
    <property type="term" value="F:iron ion binding"/>
    <property type="evidence" value="ECO:0007669"/>
    <property type="project" value="InterPro"/>
</dbReference>
<name>A0A2A9NHM1_9AGAR</name>
<evidence type="ECO:0000256" key="2">
    <source>
        <dbReference type="ARBA" id="ARBA00005179"/>
    </source>
</evidence>
<organism evidence="11 12">
    <name type="scientific">Amanita thiersii Skay4041</name>
    <dbReference type="NCBI Taxonomy" id="703135"/>
    <lineage>
        <taxon>Eukaryota</taxon>
        <taxon>Fungi</taxon>
        <taxon>Dikarya</taxon>
        <taxon>Basidiomycota</taxon>
        <taxon>Agaricomycotina</taxon>
        <taxon>Agaricomycetes</taxon>
        <taxon>Agaricomycetidae</taxon>
        <taxon>Agaricales</taxon>
        <taxon>Pluteineae</taxon>
        <taxon>Amanitaceae</taxon>
        <taxon>Amanita</taxon>
    </lineage>
</organism>
<dbReference type="InterPro" id="IPR017972">
    <property type="entry name" value="Cyt_P450_CS"/>
</dbReference>
<evidence type="ECO:0000256" key="9">
    <source>
        <dbReference type="PIRSR" id="PIRSR602401-1"/>
    </source>
</evidence>
<proteinExistence type="inferred from homology"/>
<dbReference type="PRINTS" id="PR00463">
    <property type="entry name" value="EP450I"/>
</dbReference>
<comment type="cofactor">
    <cofactor evidence="1 9">
        <name>heme</name>
        <dbReference type="ChEBI" id="CHEBI:30413"/>
    </cofactor>
</comment>
<evidence type="ECO:0000313" key="12">
    <source>
        <dbReference type="Proteomes" id="UP000242287"/>
    </source>
</evidence>
<dbReference type="STRING" id="703135.A0A2A9NHM1"/>
<feature type="binding site" description="axial binding residue" evidence="9">
    <location>
        <position position="436"/>
    </location>
    <ligand>
        <name>heme</name>
        <dbReference type="ChEBI" id="CHEBI:30413"/>
    </ligand>
    <ligandPart>
        <name>Fe</name>
        <dbReference type="ChEBI" id="CHEBI:18248"/>
    </ligandPart>
</feature>
<evidence type="ECO:0000256" key="6">
    <source>
        <dbReference type="ARBA" id="ARBA00023002"/>
    </source>
</evidence>
<keyword evidence="12" id="KW-1185">Reference proteome</keyword>
<evidence type="ECO:0000256" key="4">
    <source>
        <dbReference type="ARBA" id="ARBA00022617"/>
    </source>
</evidence>
<dbReference type="Pfam" id="PF00067">
    <property type="entry name" value="p450"/>
    <property type="match status" value="1"/>
</dbReference>